<keyword evidence="7" id="KW-0472">Membrane</keyword>
<keyword evidence="5" id="KW-0030">Aminoacyl-tRNA synthetase</keyword>
<keyword evidence="7" id="KW-0812">Transmembrane</keyword>
<dbReference type="SUPFAM" id="SSF55681">
    <property type="entry name" value="Class II aaRS and biotin synthetases"/>
    <property type="match status" value="1"/>
</dbReference>
<keyword evidence="4" id="KW-0067">ATP-binding</keyword>
<keyword evidence="11" id="KW-1185">Reference proteome</keyword>
<dbReference type="Pfam" id="PF01336">
    <property type="entry name" value="tRNA_anti-codon"/>
    <property type="match status" value="1"/>
</dbReference>
<dbReference type="Gene3D" id="3.30.930.10">
    <property type="entry name" value="Bira Bifunctional Protein, Domain 2"/>
    <property type="match status" value="1"/>
</dbReference>
<name>A0AAV5EY39_ELECO</name>
<evidence type="ECO:0000256" key="5">
    <source>
        <dbReference type="ARBA" id="ARBA00023146"/>
    </source>
</evidence>
<evidence type="ECO:0000256" key="7">
    <source>
        <dbReference type="SAM" id="Phobius"/>
    </source>
</evidence>
<dbReference type="SUPFAM" id="SSF50249">
    <property type="entry name" value="Nucleic acid-binding proteins"/>
    <property type="match status" value="1"/>
</dbReference>
<dbReference type="InterPro" id="IPR004365">
    <property type="entry name" value="NA-bd_OB_tRNA"/>
</dbReference>
<dbReference type="InterPro" id="IPR004364">
    <property type="entry name" value="Aa-tRNA-synt_II"/>
</dbReference>
<evidence type="ECO:0000259" key="9">
    <source>
        <dbReference type="Pfam" id="PF01336"/>
    </source>
</evidence>
<dbReference type="GO" id="GO:0017101">
    <property type="term" value="C:aminoacyl-tRNA synthetase multienzyme complex"/>
    <property type="evidence" value="ECO:0007669"/>
    <property type="project" value="TreeGrafter"/>
</dbReference>
<sequence>MFRHNIQPIVFLSYLSLPLVLFCYYISSPSEGSFTTNYGYLPCIISRDPPACWLSWTDVNELVPEAAGRTVLVRGWVQAIRSVGKKLTFLVVRDGFAIVQCVIFTGKAGVVDEMTQFSRNIPKESFIRIEGIVSVPSKPLQGTTQQVELSVNKIYCISQALNLSPFLFEDATRSYEELKDAVDRGQKLPDVALDIRLNNRPYDLRTPANQAIFRIQSLAESEFCKILASKGFLGTHTPKITPGVSEGGSAVFMLKYVNGQTASLAQSPQLYKQMLINAGLKQVMEVGVYRAEKSNTYRHLCEYIGLHAEMEIKEHYFEVIDIVDILFVKLFDHITQTCKAELDILKNQHPFEPLKVKV</sequence>
<dbReference type="GO" id="GO:0004815">
    <property type="term" value="F:aspartate-tRNA ligase activity"/>
    <property type="evidence" value="ECO:0007669"/>
    <property type="project" value="InterPro"/>
</dbReference>
<dbReference type="GO" id="GO:0005829">
    <property type="term" value="C:cytosol"/>
    <property type="evidence" value="ECO:0007669"/>
    <property type="project" value="TreeGrafter"/>
</dbReference>
<keyword evidence="3" id="KW-0547">Nucleotide-binding</keyword>
<dbReference type="PANTHER" id="PTHR43450">
    <property type="entry name" value="ASPARTYL-TRNA SYNTHETASE"/>
    <property type="match status" value="1"/>
</dbReference>
<keyword evidence="7" id="KW-1133">Transmembrane helix</keyword>
<proteinExistence type="predicted"/>
<evidence type="ECO:0000313" key="10">
    <source>
        <dbReference type="EMBL" id="GJN27105.1"/>
    </source>
</evidence>
<evidence type="ECO:0000256" key="6">
    <source>
        <dbReference type="ARBA" id="ARBA00033155"/>
    </source>
</evidence>
<dbReference type="AlphaFoldDB" id="A0AAV5EY39"/>
<evidence type="ECO:0000256" key="2">
    <source>
        <dbReference type="ARBA" id="ARBA00022598"/>
    </source>
</evidence>
<dbReference type="CDD" id="cd04320">
    <property type="entry name" value="AspRS_cyto_N"/>
    <property type="match status" value="1"/>
</dbReference>
<dbReference type="Gene3D" id="2.40.50.140">
    <property type="entry name" value="Nucleic acid-binding proteins"/>
    <property type="match status" value="1"/>
</dbReference>
<dbReference type="InterPro" id="IPR004523">
    <property type="entry name" value="Asp-tRNA_synthase_2"/>
</dbReference>
<dbReference type="InterPro" id="IPR012340">
    <property type="entry name" value="NA-bd_OB-fold"/>
</dbReference>
<organism evidence="10 11">
    <name type="scientific">Eleusine coracana subsp. coracana</name>
    <dbReference type="NCBI Taxonomy" id="191504"/>
    <lineage>
        <taxon>Eukaryota</taxon>
        <taxon>Viridiplantae</taxon>
        <taxon>Streptophyta</taxon>
        <taxon>Embryophyta</taxon>
        <taxon>Tracheophyta</taxon>
        <taxon>Spermatophyta</taxon>
        <taxon>Magnoliopsida</taxon>
        <taxon>Liliopsida</taxon>
        <taxon>Poales</taxon>
        <taxon>Poaceae</taxon>
        <taxon>PACMAD clade</taxon>
        <taxon>Chloridoideae</taxon>
        <taxon>Cynodonteae</taxon>
        <taxon>Eleusininae</taxon>
        <taxon>Eleusine</taxon>
    </lineage>
</organism>
<keyword evidence="1" id="KW-0963">Cytoplasm</keyword>
<dbReference type="GO" id="GO:0006422">
    <property type="term" value="P:aspartyl-tRNA aminoacylation"/>
    <property type="evidence" value="ECO:0007669"/>
    <property type="project" value="InterPro"/>
</dbReference>
<dbReference type="EMBL" id="BQKI01000079">
    <property type="protein sequence ID" value="GJN27105.1"/>
    <property type="molecule type" value="Genomic_DNA"/>
</dbReference>
<feature type="domain" description="Aminoacyl-tRNA synthetase class II (D/K/N)" evidence="8">
    <location>
        <begin position="194"/>
        <end position="352"/>
    </location>
</feature>
<dbReference type="Proteomes" id="UP001054889">
    <property type="component" value="Unassembled WGS sequence"/>
</dbReference>
<reference evidence="10" key="2">
    <citation type="submission" date="2021-12" db="EMBL/GenBank/DDBJ databases">
        <title>Resequencing data analysis of finger millet.</title>
        <authorList>
            <person name="Hatakeyama M."/>
            <person name="Aluri S."/>
            <person name="Balachadran M.T."/>
            <person name="Sivarajan S.R."/>
            <person name="Poveda L."/>
            <person name="Shimizu-Inatsugi R."/>
            <person name="Schlapbach R."/>
            <person name="Sreeman S.M."/>
            <person name="Shimizu K.K."/>
        </authorList>
    </citation>
    <scope>NUCLEOTIDE SEQUENCE</scope>
</reference>
<evidence type="ECO:0000259" key="8">
    <source>
        <dbReference type="Pfam" id="PF00152"/>
    </source>
</evidence>
<dbReference type="Pfam" id="PF00152">
    <property type="entry name" value="tRNA-synt_2"/>
    <property type="match status" value="1"/>
</dbReference>
<feature type="transmembrane region" description="Helical" evidence="7">
    <location>
        <begin position="9"/>
        <end position="27"/>
    </location>
</feature>
<evidence type="ECO:0000256" key="4">
    <source>
        <dbReference type="ARBA" id="ARBA00022840"/>
    </source>
</evidence>
<gene>
    <name evidence="10" type="primary">gb15095</name>
    <name evidence="10" type="ORF">PR202_gb15095</name>
</gene>
<evidence type="ECO:0000256" key="3">
    <source>
        <dbReference type="ARBA" id="ARBA00022741"/>
    </source>
</evidence>
<protein>
    <recommendedName>
        <fullName evidence="6">Aspartyl-tRNA synthetase</fullName>
    </recommendedName>
</protein>
<dbReference type="PANTHER" id="PTHR43450:SF1">
    <property type="entry name" value="ASPARTATE--TRNA LIGASE, CYTOPLASMIC"/>
    <property type="match status" value="1"/>
</dbReference>
<dbReference type="InterPro" id="IPR045864">
    <property type="entry name" value="aa-tRNA-synth_II/BPL/LPL"/>
</dbReference>
<dbReference type="GO" id="GO:0005524">
    <property type="term" value="F:ATP binding"/>
    <property type="evidence" value="ECO:0007669"/>
    <property type="project" value="UniProtKB-KW"/>
</dbReference>
<evidence type="ECO:0000256" key="1">
    <source>
        <dbReference type="ARBA" id="ARBA00022490"/>
    </source>
</evidence>
<evidence type="ECO:0000313" key="11">
    <source>
        <dbReference type="Proteomes" id="UP001054889"/>
    </source>
</evidence>
<reference evidence="10" key="1">
    <citation type="journal article" date="2018" name="DNA Res.">
        <title>Multiple hybrid de novo genome assembly of finger millet, an orphan allotetraploid crop.</title>
        <authorList>
            <person name="Hatakeyama M."/>
            <person name="Aluri S."/>
            <person name="Balachadran M.T."/>
            <person name="Sivarajan S.R."/>
            <person name="Patrignani A."/>
            <person name="Gruter S."/>
            <person name="Poveda L."/>
            <person name="Shimizu-Inatsugi R."/>
            <person name="Baeten J."/>
            <person name="Francoijs K.J."/>
            <person name="Nataraja K.N."/>
            <person name="Reddy Y.A.N."/>
            <person name="Phadnis S."/>
            <person name="Ravikumar R.L."/>
            <person name="Schlapbach R."/>
            <person name="Sreeman S.M."/>
            <person name="Shimizu K.K."/>
        </authorList>
    </citation>
    <scope>NUCLEOTIDE SEQUENCE</scope>
</reference>
<dbReference type="GO" id="GO:0003723">
    <property type="term" value="F:RNA binding"/>
    <property type="evidence" value="ECO:0007669"/>
    <property type="project" value="TreeGrafter"/>
</dbReference>
<accession>A0AAV5EY39</accession>
<feature type="domain" description="OB" evidence="9">
    <location>
        <begin position="71"/>
        <end position="156"/>
    </location>
</feature>
<keyword evidence="2" id="KW-0436">Ligase</keyword>
<comment type="caution">
    <text evidence="10">The sequence shown here is derived from an EMBL/GenBank/DDBJ whole genome shotgun (WGS) entry which is preliminary data.</text>
</comment>